<evidence type="ECO:0000256" key="13">
    <source>
        <dbReference type="ARBA" id="ARBA00048679"/>
    </source>
</evidence>
<evidence type="ECO:0000256" key="10">
    <source>
        <dbReference type="ARBA" id="ARBA00022989"/>
    </source>
</evidence>
<keyword evidence="4" id="KW-0723">Serine/threonine-protein kinase</keyword>
<keyword evidence="11" id="KW-0472">Membrane</keyword>
<dbReference type="PANTHER" id="PTHR43289:SF6">
    <property type="entry name" value="SERINE_THREONINE-PROTEIN KINASE NEKL-3"/>
    <property type="match status" value="1"/>
</dbReference>
<evidence type="ECO:0000256" key="14">
    <source>
        <dbReference type="SAM" id="MobiDB-lite"/>
    </source>
</evidence>
<dbReference type="InterPro" id="IPR000719">
    <property type="entry name" value="Prot_kinase_dom"/>
</dbReference>
<protein>
    <recommendedName>
        <fullName evidence="2">non-specific serine/threonine protein kinase</fullName>
        <ecNumber evidence="2">2.7.11.1</ecNumber>
    </recommendedName>
</protein>
<comment type="subcellular location">
    <subcellularLocation>
        <location evidence="1">Cell membrane</location>
        <topology evidence="1">Single-pass membrane protein</topology>
    </subcellularLocation>
</comment>
<dbReference type="PROSITE" id="PS00108">
    <property type="entry name" value="PROTEIN_KINASE_ST"/>
    <property type="match status" value="1"/>
</dbReference>
<dbReference type="Pfam" id="PF14032">
    <property type="entry name" value="PknH_C"/>
    <property type="match status" value="1"/>
</dbReference>
<evidence type="ECO:0000256" key="2">
    <source>
        <dbReference type="ARBA" id="ARBA00012513"/>
    </source>
</evidence>
<dbReference type="PROSITE" id="PS50011">
    <property type="entry name" value="PROTEIN_KINASE_DOM"/>
    <property type="match status" value="1"/>
</dbReference>
<comment type="catalytic activity">
    <reaction evidence="12">
        <text>L-threonyl-[protein] + ATP = O-phospho-L-threonyl-[protein] + ADP + H(+)</text>
        <dbReference type="Rhea" id="RHEA:46608"/>
        <dbReference type="Rhea" id="RHEA-COMP:11060"/>
        <dbReference type="Rhea" id="RHEA-COMP:11605"/>
        <dbReference type="ChEBI" id="CHEBI:15378"/>
        <dbReference type="ChEBI" id="CHEBI:30013"/>
        <dbReference type="ChEBI" id="CHEBI:30616"/>
        <dbReference type="ChEBI" id="CHEBI:61977"/>
        <dbReference type="ChEBI" id="CHEBI:456216"/>
        <dbReference type="EC" id="2.7.11.1"/>
    </reaction>
</comment>
<evidence type="ECO:0000256" key="8">
    <source>
        <dbReference type="ARBA" id="ARBA00022777"/>
    </source>
</evidence>
<evidence type="ECO:0000256" key="1">
    <source>
        <dbReference type="ARBA" id="ARBA00004162"/>
    </source>
</evidence>
<evidence type="ECO:0000256" key="4">
    <source>
        <dbReference type="ARBA" id="ARBA00022527"/>
    </source>
</evidence>
<feature type="domain" description="Protein kinase" evidence="15">
    <location>
        <begin position="14"/>
        <end position="278"/>
    </location>
</feature>
<proteinExistence type="predicted"/>
<dbReference type="Pfam" id="PF00069">
    <property type="entry name" value="Pkinase"/>
    <property type="match status" value="1"/>
</dbReference>
<dbReference type="Gene3D" id="3.40.1000.70">
    <property type="entry name" value="PknH-like extracellular domain"/>
    <property type="match status" value="1"/>
</dbReference>
<dbReference type="Gene3D" id="1.10.510.10">
    <property type="entry name" value="Transferase(Phosphotransferase) domain 1"/>
    <property type="match status" value="1"/>
</dbReference>
<dbReference type="Gene3D" id="3.30.200.20">
    <property type="entry name" value="Phosphorylase Kinase, domain 1"/>
    <property type="match status" value="1"/>
</dbReference>
<evidence type="ECO:0000256" key="7">
    <source>
        <dbReference type="ARBA" id="ARBA00022741"/>
    </source>
</evidence>
<keyword evidence="10" id="KW-1133">Transmembrane helix</keyword>
<sequence length="553" mass="57014">MSGTIDVGSVVSGYRVQGRLGSGGMGTVYAVADPELPRLNALKVMSAELSADPEFRARFRREADIAAGLDHPHIVSVYDRGESEDGRLWIAMQLVDGTDADAALRAGTMTPHRAVHIIAEVADALDYAHSRQVLHRDIKPANFLLSGPVGPEERVLLSDFSIARAADDAAVTATNAGMTTMAYAAPEVLDGRRVDHRSDLYSLGCALFQLLTGRTPFADAPSMAAQAMAHLQRPAPQPSEFAPLTPAFDAVVGTAMAKDPAQRYATARQLAAAAAAALQQQTGPPPAAGPHRHGWTVTHPEWPPTAAGPTPRRGSKAAALAGAVLLVGAGVTASVVLRDDPGSAPGPTSGAPPAPTAAPTVTDSELPATLLPAEQVSAVMAVPMRVSGESGGFYNDGLVNVPECIAVLYPAQESAYQNSGATTTYTQIVNPVDTQIKASVAQAVVAFGTAALAESFVGRQVGLWQGCAGKTAKVSQGGGQPTEDWRMGSVTTADSVLTVTNTRVNSEVSCQRALRAANNVVVDVSACLTGQVVDQGSAVAAQIAGRVSGREGG</sequence>
<evidence type="ECO:0000256" key="11">
    <source>
        <dbReference type="ARBA" id="ARBA00023136"/>
    </source>
</evidence>
<feature type="compositionally biased region" description="Low complexity" evidence="14">
    <location>
        <begin position="338"/>
        <end position="349"/>
    </location>
</feature>
<evidence type="ECO:0000256" key="12">
    <source>
        <dbReference type="ARBA" id="ARBA00047899"/>
    </source>
</evidence>
<evidence type="ECO:0000256" key="5">
    <source>
        <dbReference type="ARBA" id="ARBA00022679"/>
    </source>
</evidence>
<dbReference type="EC" id="2.7.11.1" evidence="2"/>
<dbReference type="Proteomes" id="UP001190465">
    <property type="component" value="Chromosome"/>
</dbReference>
<accession>A0ABM9LQA5</accession>
<dbReference type="GO" id="GO:0016301">
    <property type="term" value="F:kinase activity"/>
    <property type="evidence" value="ECO:0007669"/>
    <property type="project" value="UniProtKB-KW"/>
</dbReference>
<evidence type="ECO:0000256" key="6">
    <source>
        <dbReference type="ARBA" id="ARBA00022692"/>
    </source>
</evidence>
<evidence type="ECO:0000259" key="15">
    <source>
        <dbReference type="PROSITE" id="PS50011"/>
    </source>
</evidence>
<organism evidence="16 17">
    <name type="scientific">[Mycobacterium] burgundiense</name>
    <dbReference type="NCBI Taxonomy" id="3064286"/>
    <lineage>
        <taxon>Bacteria</taxon>
        <taxon>Bacillati</taxon>
        <taxon>Actinomycetota</taxon>
        <taxon>Actinomycetes</taxon>
        <taxon>Mycobacteriales</taxon>
        <taxon>Mycobacteriaceae</taxon>
        <taxon>Mycolicibacterium</taxon>
    </lineage>
</organism>
<dbReference type="EMBL" id="OY726397">
    <property type="protein sequence ID" value="CAJ1502901.1"/>
    <property type="molecule type" value="Genomic_DNA"/>
</dbReference>
<dbReference type="InterPro" id="IPR026954">
    <property type="entry name" value="PknH-like_Extracell"/>
</dbReference>
<evidence type="ECO:0000313" key="16">
    <source>
        <dbReference type="EMBL" id="CAJ1502901.1"/>
    </source>
</evidence>
<dbReference type="CDD" id="cd14014">
    <property type="entry name" value="STKc_PknB_like"/>
    <property type="match status" value="1"/>
</dbReference>
<gene>
    <name evidence="16" type="ORF">MU0053_002302</name>
</gene>
<feature type="region of interest" description="Disordered" evidence="14">
    <location>
        <begin position="338"/>
        <end position="362"/>
    </location>
</feature>
<dbReference type="SMART" id="SM00220">
    <property type="entry name" value="S_TKc"/>
    <property type="match status" value="1"/>
</dbReference>
<keyword evidence="5" id="KW-0808">Transferase</keyword>
<name>A0ABM9LQA5_9MYCO</name>
<dbReference type="InterPro" id="IPR008271">
    <property type="entry name" value="Ser/Thr_kinase_AS"/>
</dbReference>
<dbReference type="SUPFAM" id="SSF56112">
    <property type="entry name" value="Protein kinase-like (PK-like)"/>
    <property type="match status" value="1"/>
</dbReference>
<keyword evidence="6" id="KW-0812">Transmembrane</keyword>
<keyword evidence="17" id="KW-1185">Reference proteome</keyword>
<reference evidence="16 17" key="1">
    <citation type="submission" date="2023-08" db="EMBL/GenBank/DDBJ databases">
        <authorList>
            <person name="Folkvardsen B D."/>
            <person name="Norman A."/>
        </authorList>
    </citation>
    <scope>NUCLEOTIDE SEQUENCE [LARGE SCALE GENOMIC DNA]</scope>
    <source>
        <strain evidence="16 17">Mu0053</strain>
    </source>
</reference>
<dbReference type="InterPro" id="IPR011009">
    <property type="entry name" value="Kinase-like_dom_sf"/>
</dbReference>
<evidence type="ECO:0000313" key="17">
    <source>
        <dbReference type="Proteomes" id="UP001190465"/>
    </source>
</evidence>
<evidence type="ECO:0000256" key="9">
    <source>
        <dbReference type="ARBA" id="ARBA00022840"/>
    </source>
</evidence>
<dbReference type="PANTHER" id="PTHR43289">
    <property type="entry name" value="MITOGEN-ACTIVATED PROTEIN KINASE KINASE KINASE 20-RELATED"/>
    <property type="match status" value="1"/>
</dbReference>
<evidence type="ECO:0000256" key="3">
    <source>
        <dbReference type="ARBA" id="ARBA00022475"/>
    </source>
</evidence>
<keyword evidence="3" id="KW-1003">Cell membrane</keyword>
<keyword evidence="8 16" id="KW-0418">Kinase</keyword>
<dbReference type="InterPro" id="IPR038232">
    <property type="entry name" value="PknH-like_Extracell_sf"/>
</dbReference>
<comment type="catalytic activity">
    <reaction evidence="13">
        <text>L-seryl-[protein] + ATP = O-phospho-L-seryl-[protein] + ADP + H(+)</text>
        <dbReference type="Rhea" id="RHEA:17989"/>
        <dbReference type="Rhea" id="RHEA-COMP:9863"/>
        <dbReference type="Rhea" id="RHEA-COMP:11604"/>
        <dbReference type="ChEBI" id="CHEBI:15378"/>
        <dbReference type="ChEBI" id="CHEBI:29999"/>
        <dbReference type="ChEBI" id="CHEBI:30616"/>
        <dbReference type="ChEBI" id="CHEBI:83421"/>
        <dbReference type="ChEBI" id="CHEBI:456216"/>
        <dbReference type="EC" id="2.7.11.1"/>
    </reaction>
</comment>
<dbReference type="RefSeq" id="WP_308482441.1">
    <property type="nucleotide sequence ID" value="NZ_OY726397.1"/>
</dbReference>
<keyword evidence="9" id="KW-0067">ATP-binding</keyword>
<keyword evidence="7" id="KW-0547">Nucleotide-binding</keyword>